<comment type="subcellular location">
    <subcellularLocation>
        <location evidence="1">Cell membrane</location>
        <topology evidence="1">Multi-pass membrane protein</topology>
    </subcellularLocation>
</comment>
<evidence type="ECO:0000313" key="11">
    <source>
        <dbReference type="Proteomes" id="UP000298358"/>
    </source>
</evidence>
<keyword evidence="11" id="KW-1185">Reference proteome</keyword>
<evidence type="ECO:0000256" key="3">
    <source>
        <dbReference type="ARBA" id="ARBA00022692"/>
    </source>
</evidence>
<evidence type="ECO:0000313" key="10">
    <source>
        <dbReference type="EMBL" id="TFU33043.1"/>
    </source>
</evidence>
<organism evidence="10 11">
    <name type="scientific">Microbacterium paludicola</name>
    <dbReference type="NCBI Taxonomy" id="300019"/>
    <lineage>
        <taxon>Bacteria</taxon>
        <taxon>Bacillati</taxon>
        <taxon>Actinomycetota</taxon>
        <taxon>Actinomycetes</taxon>
        <taxon>Micrococcales</taxon>
        <taxon>Microbacteriaceae</taxon>
        <taxon>Microbacterium</taxon>
    </lineage>
</organism>
<dbReference type="Pfam" id="PF12704">
    <property type="entry name" value="MacB_PCD"/>
    <property type="match status" value="1"/>
</dbReference>
<dbReference type="EMBL" id="SPQB01000014">
    <property type="protein sequence ID" value="TFU33043.1"/>
    <property type="molecule type" value="Genomic_DNA"/>
</dbReference>
<feature type="transmembrane region" description="Helical" evidence="7">
    <location>
        <begin position="349"/>
        <end position="375"/>
    </location>
</feature>
<dbReference type="PANTHER" id="PTHR30572:SF15">
    <property type="entry name" value="ABC TRANSPORTER PERMEASE"/>
    <property type="match status" value="1"/>
</dbReference>
<keyword evidence="5 7" id="KW-0472">Membrane</keyword>
<comment type="similarity">
    <text evidence="6">Belongs to the ABC-4 integral membrane protein family.</text>
</comment>
<evidence type="ECO:0000259" key="8">
    <source>
        <dbReference type="Pfam" id="PF02687"/>
    </source>
</evidence>
<dbReference type="Proteomes" id="UP000298358">
    <property type="component" value="Unassembled WGS sequence"/>
</dbReference>
<accession>A0A4Y9FWU2</accession>
<dbReference type="OrthoDB" id="9780560at2"/>
<dbReference type="Pfam" id="PF02687">
    <property type="entry name" value="FtsX"/>
    <property type="match status" value="1"/>
</dbReference>
<dbReference type="InterPro" id="IPR050250">
    <property type="entry name" value="Macrolide_Exporter_MacB"/>
</dbReference>
<comment type="caution">
    <text evidence="10">The sequence shown here is derived from an EMBL/GenBank/DDBJ whole genome shotgun (WGS) entry which is preliminary data.</text>
</comment>
<feature type="domain" description="MacB-like periplasmic core" evidence="9">
    <location>
        <begin position="20"/>
        <end position="211"/>
    </location>
</feature>
<reference evidence="10 11" key="1">
    <citation type="submission" date="2019-03" db="EMBL/GenBank/DDBJ databases">
        <title>Diversity of the mouse oral microbiome.</title>
        <authorList>
            <person name="Joseph S."/>
            <person name="Aduse-Opoku J."/>
            <person name="Curtis M."/>
            <person name="Wade W."/>
            <person name="Hashim A."/>
        </authorList>
    </citation>
    <scope>NUCLEOTIDE SEQUENCE [LARGE SCALE GENOMIC DNA]</scope>
    <source>
        <strain evidence="10 11">P1012</strain>
    </source>
</reference>
<evidence type="ECO:0000256" key="1">
    <source>
        <dbReference type="ARBA" id="ARBA00004651"/>
    </source>
</evidence>
<dbReference type="InterPro" id="IPR025857">
    <property type="entry name" value="MacB_PCD"/>
</dbReference>
<name>A0A4Y9FWU2_9MICO</name>
<feature type="transmembrane region" description="Helical" evidence="7">
    <location>
        <begin position="266"/>
        <end position="290"/>
    </location>
</feature>
<sequence length="388" mass="39990">MIFIIERALNGVRGRWRRNLLVVVAVALSAASFVVMLALSLGSSNAILRSLGNGDVSRVQLALPPSSWSIPELDLMSRLLSTEGVLGGGTITSSDSTGVSATLTSSASAAPVTTSIAVATEQGLLSRDIALIDGGGFPSVTVLEKDPAQVVLGRRIAEALGVSARPGDNSVTLNGRQATVTGVITENGDSALLTTAVIVPPQLLPSLTPNLPVRVIEANVRTDLSVWIAQQAPLMLWPQDPSAVSAAAPADPQQLRGRLETETQGLIAAVTWVMVGVSIFVVGNTMQIAIGERRKEIGVSRAFGVSAGSVGSQFFLEASILGFVGAVTGTLFGALVARAVTMVAGWEMLLPASVLATPLIGLVVGGVGGLVPAWVASRVQPLELLRSE</sequence>
<dbReference type="InterPro" id="IPR003838">
    <property type="entry name" value="ABC3_permease_C"/>
</dbReference>
<proteinExistence type="inferred from homology"/>
<gene>
    <name evidence="10" type="ORF">E4U02_07440</name>
</gene>
<dbReference type="RefSeq" id="WP_135114221.1">
    <property type="nucleotide sequence ID" value="NZ_JADGLL010000014.1"/>
</dbReference>
<dbReference type="GO" id="GO:0005886">
    <property type="term" value="C:plasma membrane"/>
    <property type="evidence" value="ECO:0007669"/>
    <property type="project" value="UniProtKB-SubCell"/>
</dbReference>
<feature type="transmembrane region" description="Helical" evidence="7">
    <location>
        <begin position="20"/>
        <end position="41"/>
    </location>
</feature>
<keyword evidence="3 7" id="KW-0812">Transmembrane</keyword>
<keyword evidence="2" id="KW-1003">Cell membrane</keyword>
<evidence type="ECO:0000256" key="4">
    <source>
        <dbReference type="ARBA" id="ARBA00022989"/>
    </source>
</evidence>
<evidence type="ECO:0000256" key="6">
    <source>
        <dbReference type="ARBA" id="ARBA00038076"/>
    </source>
</evidence>
<evidence type="ECO:0000256" key="2">
    <source>
        <dbReference type="ARBA" id="ARBA00022475"/>
    </source>
</evidence>
<protein>
    <submittedName>
        <fullName evidence="10">ABC transporter permease</fullName>
    </submittedName>
</protein>
<evidence type="ECO:0000259" key="9">
    <source>
        <dbReference type="Pfam" id="PF12704"/>
    </source>
</evidence>
<evidence type="ECO:0000256" key="5">
    <source>
        <dbReference type="ARBA" id="ARBA00023136"/>
    </source>
</evidence>
<keyword evidence="4 7" id="KW-1133">Transmembrane helix</keyword>
<dbReference type="AlphaFoldDB" id="A0A4Y9FWU2"/>
<feature type="domain" description="ABC3 transporter permease C-terminal" evidence="8">
    <location>
        <begin position="270"/>
        <end position="381"/>
    </location>
</feature>
<evidence type="ECO:0000256" key="7">
    <source>
        <dbReference type="SAM" id="Phobius"/>
    </source>
</evidence>
<feature type="transmembrane region" description="Helical" evidence="7">
    <location>
        <begin position="310"/>
        <end position="337"/>
    </location>
</feature>
<dbReference type="GO" id="GO:0022857">
    <property type="term" value="F:transmembrane transporter activity"/>
    <property type="evidence" value="ECO:0007669"/>
    <property type="project" value="TreeGrafter"/>
</dbReference>
<dbReference type="PANTHER" id="PTHR30572">
    <property type="entry name" value="MEMBRANE COMPONENT OF TRANSPORTER-RELATED"/>
    <property type="match status" value="1"/>
</dbReference>